<feature type="transmembrane region" description="Helical" evidence="2">
    <location>
        <begin position="106"/>
        <end position="124"/>
    </location>
</feature>
<evidence type="ECO:0000313" key="3">
    <source>
        <dbReference type="EMBL" id="KAB2442178.1"/>
    </source>
</evidence>
<name>A0A7V7V4C6_9BACI</name>
<organism evidence="3 4">
    <name type="scientific">Bacillus luti</name>
    <dbReference type="NCBI Taxonomy" id="2026191"/>
    <lineage>
        <taxon>Bacteria</taxon>
        <taxon>Bacillati</taxon>
        <taxon>Bacillota</taxon>
        <taxon>Bacilli</taxon>
        <taxon>Bacillales</taxon>
        <taxon>Bacillaceae</taxon>
        <taxon>Bacillus</taxon>
        <taxon>Bacillus cereus group</taxon>
    </lineage>
</organism>
<feature type="compositionally biased region" description="Basic and acidic residues" evidence="1">
    <location>
        <begin position="341"/>
        <end position="353"/>
    </location>
</feature>
<accession>A0A7V7V4C6</accession>
<dbReference type="RefSeq" id="WP_151626668.1">
    <property type="nucleotide sequence ID" value="NZ_WBPG01000022.1"/>
</dbReference>
<dbReference type="Proteomes" id="UP000470409">
    <property type="component" value="Unassembled WGS sequence"/>
</dbReference>
<feature type="transmembrane region" description="Helical" evidence="2">
    <location>
        <begin position="76"/>
        <end position="94"/>
    </location>
</feature>
<protein>
    <submittedName>
        <fullName evidence="3">Uncharacterized protein</fullName>
    </submittedName>
</protein>
<keyword evidence="2" id="KW-0812">Transmembrane</keyword>
<dbReference type="EMBL" id="WBPG01000022">
    <property type="protein sequence ID" value="KAB2442178.1"/>
    <property type="molecule type" value="Genomic_DNA"/>
</dbReference>
<feature type="region of interest" description="Disordered" evidence="1">
    <location>
        <begin position="341"/>
        <end position="360"/>
    </location>
</feature>
<evidence type="ECO:0000256" key="2">
    <source>
        <dbReference type="SAM" id="Phobius"/>
    </source>
</evidence>
<feature type="region of interest" description="Disordered" evidence="1">
    <location>
        <begin position="248"/>
        <end position="282"/>
    </location>
</feature>
<proteinExistence type="predicted"/>
<sequence>MNNPNISLENQDIISDIDDLLPKLKILQQEYEEDEHQKKLEDEAWKKRYDKAKAEFNKRSENMLGMVKPIMDVNSFKHVGMLYLGIFFLLWVISPFSELADFFSPLFTYGIGAFFILCVIYFPLSSKIYDNTEQRKERTRKELEEIKKREYPILFEREPSYYYWEKQYNYTKALYTALKERYPQLGDIVNEYCSRFSETISQLKEVRYLLNSGQAQTYEDATRMMRDTFIEKYEQQIAESKEYFAEKERMQRESREYQEERRRKEEAEYQRKREENARRDAEETAWLKEQELKRQQALIDEERMNIAGMATHARQNGKDRATVRMYDDMLGRSYHERLDEDRTYEYGKEDKASDIGGGGL</sequence>
<evidence type="ECO:0000313" key="4">
    <source>
        <dbReference type="Proteomes" id="UP000470409"/>
    </source>
</evidence>
<reference evidence="3 4" key="1">
    <citation type="submission" date="2019-10" db="EMBL/GenBank/DDBJ databases">
        <title>Bacillus from the desert of Cuatro Cinegas, Coahuila.</title>
        <authorList>
            <person name="Olmedo-Alvarez G."/>
            <person name="Saldana S."/>
            <person name="Barcelo D."/>
        </authorList>
    </citation>
    <scope>NUCLEOTIDE SEQUENCE [LARGE SCALE GENOMIC DNA]</scope>
    <source>
        <strain evidence="3 4">CH155b_5T</strain>
    </source>
</reference>
<keyword evidence="2" id="KW-1133">Transmembrane helix</keyword>
<gene>
    <name evidence="3" type="ORF">F8163_16255</name>
</gene>
<keyword evidence="2" id="KW-0472">Membrane</keyword>
<comment type="caution">
    <text evidence="3">The sequence shown here is derived from an EMBL/GenBank/DDBJ whole genome shotgun (WGS) entry which is preliminary data.</text>
</comment>
<evidence type="ECO:0000256" key="1">
    <source>
        <dbReference type="SAM" id="MobiDB-lite"/>
    </source>
</evidence>
<dbReference type="AlphaFoldDB" id="A0A7V7V4C6"/>